<feature type="transmembrane region" description="Helical" evidence="14">
    <location>
        <begin position="382"/>
        <end position="399"/>
    </location>
</feature>
<proteinExistence type="inferred from homology"/>
<dbReference type="InterPro" id="IPR003674">
    <property type="entry name" value="Oligo_trans_STT3"/>
</dbReference>
<dbReference type="Pfam" id="PF21436">
    <property type="entry name" value="STT3-PglB_core"/>
    <property type="match status" value="1"/>
</dbReference>
<dbReference type="PANTHER" id="PTHR13872:SF1">
    <property type="entry name" value="DOLICHYL-DIPHOSPHOOLIGOSACCHARIDE--PROTEIN GLYCOSYLTRANSFERASE SUBUNIT STT3B"/>
    <property type="match status" value="1"/>
</dbReference>
<evidence type="ECO:0000256" key="14">
    <source>
        <dbReference type="SAM" id="Phobius"/>
    </source>
</evidence>
<comment type="pathway">
    <text evidence="4">Protein modification; protein glycosylation.</text>
</comment>
<reference evidence="17 18" key="1">
    <citation type="submission" date="2023-09" db="EMBL/GenBank/DDBJ databases">
        <title>Novel taxa isolated from Blanes Bay.</title>
        <authorList>
            <person name="Rey-Velasco X."/>
            <person name="Lucena T."/>
        </authorList>
    </citation>
    <scope>NUCLEOTIDE SEQUENCE [LARGE SCALE GENOMIC DNA]</scope>
    <source>
        <strain evidence="17 18">S356</strain>
    </source>
</reference>
<evidence type="ECO:0000313" key="18">
    <source>
        <dbReference type="Proteomes" id="UP001257277"/>
    </source>
</evidence>
<gene>
    <name evidence="17" type="ORF">RQM59_04695</name>
</gene>
<evidence type="ECO:0000256" key="10">
    <source>
        <dbReference type="ARBA" id="ARBA00022842"/>
    </source>
</evidence>
<evidence type="ECO:0000256" key="11">
    <source>
        <dbReference type="ARBA" id="ARBA00022989"/>
    </source>
</evidence>
<feature type="domain" description="STT3/PglB/AglB core" evidence="16">
    <location>
        <begin position="431"/>
        <end position="578"/>
    </location>
</feature>
<protein>
    <submittedName>
        <fullName evidence="17">STT3 domain-containing protein</fullName>
    </submittedName>
</protein>
<evidence type="ECO:0000256" key="13">
    <source>
        <dbReference type="ARBA" id="ARBA00023211"/>
    </source>
</evidence>
<feature type="transmembrane region" description="Helical" evidence="14">
    <location>
        <begin position="250"/>
        <end position="268"/>
    </location>
</feature>
<dbReference type="Gene3D" id="3.40.1380.40">
    <property type="match status" value="1"/>
</dbReference>
<dbReference type="InterPro" id="IPR048999">
    <property type="entry name" value="STT3-PglB_core"/>
</dbReference>
<feature type="transmembrane region" description="Helical" evidence="14">
    <location>
        <begin position="20"/>
        <end position="42"/>
    </location>
</feature>
<evidence type="ECO:0000256" key="4">
    <source>
        <dbReference type="ARBA" id="ARBA00004922"/>
    </source>
</evidence>
<keyword evidence="9" id="KW-0479">Metal-binding</keyword>
<comment type="subcellular location">
    <subcellularLocation>
        <location evidence="3">Endomembrane system</location>
        <topology evidence="3">Multi-pass membrane protein</topology>
    </subcellularLocation>
</comment>
<feature type="transmembrane region" description="Helical" evidence="14">
    <location>
        <begin position="227"/>
        <end position="243"/>
    </location>
</feature>
<evidence type="ECO:0000256" key="5">
    <source>
        <dbReference type="ARBA" id="ARBA00010810"/>
    </source>
</evidence>
<keyword evidence="7" id="KW-0808">Transferase</keyword>
<dbReference type="Proteomes" id="UP001257277">
    <property type="component" value="Unassembled WGS sequence"/>
</dbReference>
<keyword evidence="11 14" id="KW-1133">Transmembrane helix</keyword>
<evidence type="ECO:0000256" key="6">
    <source>
        <dbReference type="ARBA" id="ARBA00022676"/>
    </source>
</evidence>
<name>A0ABU3LD66_9FLAO</name>
<feature type="domain" description="Oligosaccharyl transferase STT3 N-terminal" evidence="15">
    <location>
        <begin position="57"/>
        <end position="361"/>
    </location>
</feature>
<evidence type="ECO:0000256" key="8">
    <source>
        <dbReference type="ARBA" id="ARBA00022692"/>
    </source>
</evidence>
<evidence type="ECO:0000259" key="15">
    <source>
        <dbReference type="Pfam" id="PF02516"/>
    </source>
</evidence>
<sequence>MAKKNTNVTTENALPKENSINILWLSRLGLGLIILFAIFLRYEDFSVWKKNKTAFQFQGEYQMGNFDSYYYLEIAKEVQNGDYDNLQEKSRVPNGKEVPIIPPLLSVLAASISSIMNTPIATVAIFLPIFLASLLAPLVFFFCRRLNFNRVASLTAAVFSIISLTYVVRTRIGVFDTDCMNVIFVLLNSYLFYQFAMLETKKRYTYLILGILSSFLFYTWWNTATSVVVLSAIVPLAVALVFFYKTRKVLLKYSVLALIILVGIYFTGDQIASYFTLLSGTTTTVFPNNMSVAELDATSFTYFIEQTSNSTFLFISMLIGIVALCWKLKLRALFLSIPLLLAIAPLFAGNRFMLFSAPILAIGIGYCIQILYNLHKRVPIKVTYGLTLLVLIIGISSTYKKITHNFVKPAAADNVHLLSALDNFTPTDANIWTEWDLGYQIQYYLDRGTYADGEFSDGELYFYNAFPFAANNLAVSANFIRFYNKHGIKGMKTLYTTFSGVENTFNILNSLFALDPADAEKWLIAKQQQGTSLTSDKLKTPQQWIAFLFPKDAKDVYLFIHYKMTQTAAWFKQGNSDLKTGKTKGLPLFLTFNALKEQGNLIKNHQSSVDQTTGIMKYFNQKRYFRSLATFTGDTIKRRSFAMPRELNNGGKDNRFVFQWDQRVGFGAAMSKEMAQTTLARLYLLQEKSPHFKPVMLNTPQYQIWKVTGNAYDIDNK</sequence>
<comment type="caution">
    <text evidence="17">The sequence shown here is derived from an EMBL/GenBank/DDBJ whole genome shotgun (WGS) entry which is preliminary data.</text>
</comment>
<dbReference type="EMBL" id="JAVTTO010000002">
    <property type="protein sequence ID" value="MDT7831665.1"/>
    <property type="molecule type" value="Genomic_DNA"/>
</dbReference>
<evidence type="ECO:0000256" key="1">
    <source>
        <dbReference type="ARBA" id="ARBA00001936"/>
    </source>
</evidence>
<dbReference type="RefSeq" id="WP_349240924.1">
    <property type="nucleotide sequence ID" value="NZ_JAVTTO010000002.1"/>
</dbReference>
<evidence type="ECO:0000256" key="7">
    <source>
        <dbReference type="ARBA" id="ARBA00022679"/>
    </source>
</evidence>
<feature type="transmembrane region" description="Helical" evidence="14">
    <location>
        <begin position="122"/>
        <end position="143"/>
    </location>
</feature>
<comment type="cofactor">
    <cofactor evidence="1">
        <name>Mn(2+)</name>
        <dbReference type="ChEBI" id="CHEBI:29035"/>
    </cofactor>
</comment>
<feature type="transmembrane region" description="Helical" evidence="14">
    <location>
        <begin position="180"/>
        <end position="197"/>
    </location>
</feature>
<keyword evidence="18" id="KW-1185">Reference proteome</keyword>
<feature type="transmembrane region" description="Helical" evidence="14">
    <location>
        <begin position="309"/>
        <end position="326"/>
    </location>
</feature>
<dbReference type="Pfam" id="PF02516">
    <property type="entry name" value="STT3"/>
    <property type="match status" value="1"/>
</dbReference>
<feature type="transmembrane region" description="Helical" evidence="14">
    <location>
        <begin position="355"/>
        <end position="375"/>
    </location>
</feature>
<accession>A0ABU3LD66</accession>
<keyword evidence="13" id="KW-0464">Manganese</keyword>
<comment type="similarity">
    <text evidence="5">Belongs to the STT3 family.</text>
</comment>
<keyword evidence="8 14" id="KW-0812">Transmembrane</keyword>
<feature type="transmembrane region" description="Helical" evidence="14">
    <location>
        <begin position="204"/>
        <end position="221"/>
    </location>
</feature>
<evidence type="ECO:0000313" key="17">
    <source>
        <dbReference type="EMBL" id="MDT7831665.1"/>
    </source>
</evidence>
<feature type="transmembrane region" description="Helical" evidence="14">
    <location>
        <begin position="150"/>
        <end position="168"/>
    </location>
</feature>
<feature type="transmembrane region" description="Helical" evidence="14">
    <location>
        <begin position="333"/>
        <end position="349"/>
    </location>
</feature>
<evidence type="ECO:0000256" key="12">
    <source>
        <dbReference type="ARBA" id="ARBA00023136"/>
    </source>
</evidence>
<comment type="cofactor">
    <cofactor evidence="2">
        <name>Mg(2+)</name>
        <dbReference type="ChEBI" id="CHEBI:18420"/>
    </cofactor>
</comment>
<keyword evidence="10" id="KW-0460">Magnesium</keyword>
<keyword evidence="12 14" id="KW-0472">Membrane</keyword>
<evidence type="ECO:0000256" key="9">
    <source>
        <dbReference type="ARBA" id="ARBA00022723"/>
    </source>
</evidence>
<evidence type="ECO:0000259" key="16">
    <source>
        <dbReference type="Pfam" id="PF21436"/>
    </source>
</evidence>
<evidence type="ECO:0000256" key="3">
    <source>
        <dbReference type="ARBA" id="ARBA00004127"/>
    </source>
</evidence>
<organism evidence="17 18">
    <name type="scientific">Asprobacillus argus</name>
    <dbReference type="NCBI Taxonomy" id="3076534"/>
    <lineage>
        <taxon>Bacteria</taxon>
        <taxon>Pseudomonadati</taxon>
        <taxon>Bacteroidota</taxon>
        <taxon>Flavobacteriia</taxon>
        <taxon>Flavobacteriales</taxon>
        <taxon>Flavobacteriaceae</taxon>
        <taxon>Asprobacillus</taxon>
    </lineage>
</organism>
<dbReference type="InterPro" id="IPR048307">
    <property type="entry name" value="STT3_N"/>
</dbReference>
<keyword evidence="6" id="KW-0328">Glycosyltransferase</keyword>
<dbReference type="PANTHER" id="PTHR13872">
    <property type="entry name" value="DOLICHYL-DIPHOSPHOOLIGOSACCHARIDE--PROTEIN GLYCOSYLTRANSFERASE SUBUNIT"/>
    <property type="match status" value="1"/>
</dbReference>
<evidence type="ECO:0000256" key="2">
    <source>
        <dbReference type="ARBA" id="ARBA00001946"/>
    </source>
</evidence>